<reference evidence="1" key="1">
    <citation type="journal article" date="2015" name="Nature">
        <title>Complex archaea that bridge the gap between prokaryotes and eukaryotes.</title>
        <authorList>
            <person name="Spang A."/>
            <person name="Saw J.H."/>
            <person name="Jorgensen S.L."/>
            <person name="Zaremba-Niedzwiedzka K."/>
            <person name="Martijn J."/>
            <person name="Lind A.E."/>
            <person name="van Eijk R."/>
            <person name="Schleper C."/>
            <person name="Guy L."/>
            <person name="Ettema T.J."/>
        </authorList>
    </citation>
    <scope>NUCLEOTIDE SEQUENCE</scope>
</reference>
<protein>
    <submittedName>
        <fullName evidence="1">Uncharacterized protein</fullName>
    </submittedName>
</protein>
<comment type="caution">
    <text evidence="1">The sequence shown here is derived from an EMBL/GenBank/DDBJ whole genome shotgun (WGS) entry which is preliminary data.</text>
</comment>
<proteinExistence type="predicted"/>
<dbReference type="EMBL" id="LAZR01003113">
    <property type="protein sequence ID" value="KKN21844.1"/>
    <property type="molecule type" value="Genomic_DNA"/>
</dbReference>
<accession>A0A0F9NVK1</accession>
<gene>
    <name evidence="1" type="ORF">LCGC14_0921260</name>
</gene>
<evidence type="ECO:0000313" key="1">
    <source>
        <dbReference type="EMBL" id="KKN21844.1"/>
    </source>
</evidence>
<sequence length="59" mass="7233">MINNSYNNLDILVMLSKRIYYWLLIPIDLIKIFKFNELNKVLFIYFIICEKGFTYKNSF</sequence>
<organism evidence="1">
    <name type="scientific">marine sediment metagenome</name>
    <dbReference type="NCBI Taxonomy" id="412755"/>
    <lineage>
        <taxon>unclassified sequences</taxon>
        <taxon>metagenomes</taxon>
        <taxon>ecological metagenomes</taxon>
    </lineage>
</organism>
<name>A0A0F9NVK1_9ZZZZ</name>
<dbReference type="AlphaFoldDB" id="A0A0F9NVK1"/>